<dbReference type="GeneID" id="73901936"/>
<feature type="transmembrane region" description="Helical" evidence="1">
    <location>
        <begin position="160"/>
        <end position="186"/>
    </location>
</feature>
<evidence type="ECO:0000313" key="3">
    <source>
        <dbReference type="Proteomes" id="UP001595846"/>
    </source>
</evidence>
<feature type="transmembrane region" description="Helical" evidence="1">
    <location>
        <begin position="260"/>
        <end position="281"/>
    </location>
</feature>
<evidence type="ECO:0000313" key="2">
    <source>
        <dbReference type="EMBL" id="MFC3959281.1"/>
    </source>
</evidence>
<keyword evidence="1" id="KW-1133">Transmembrane helix</keyword>
<feature type="transmembrane region" description="Helical" evidence="1">
    <location>
        <begin position="193"/>
        <end position="216"/>
    </location>
</feature>
<keyword evidence="1" id="KW-0472">Membrane</keyword>
<gene>
    <name evidence="2" type="ORF">ACFOUR_13025</name>
</gene>
<dbReference type="RefSeq" id="WP_382274540.1">
    <property type="nucleotide sequence ID" value="NZ_CP101824.1"/>
</dbReference>
<comment type="caution">
    <text evidence="2">The sequence shown here is derived from an EMBL/GenBank/DDBJ whole genome shotgun (WGS) entry which is preliminary data.</text>
</comment>
<proteinExistence type="predicted"/>
<name>A0ABD5NQK3_9EURY</name>
<organism evidence="2 3">
    <name type="scientific">Halovivax cerinus</name>
    <dbReference type="NCBI Taxonomy" id="1487865"/>
    <lineage>
        <taxon>Archaea</taxon>
        <taxon>Methanobacteriati</taxon>
        <taxon>Methanobacteriota</taxon>
        <taxon>Stenosarchaea group</taxon>
        <taxon>Halobacteria</taxon>
        <taxon>Halobacteriales</taxon>
        <taxon>Natrialbaceae</taxon>
        <taxon>Halovivax</taxon>
    </lineage>
</organism>
<feature type="transmembrane region" description="Helical" evidence="1">
    <location>
        <begin position="37"/>
        <end position="63"/>
    </location>
</feature>
<reference evidence="2 3" key="1">
    <citation type="journal article" date="2019" name="Int. J. Syst. Evol. Microbiol.">
        <title>The Global Catalogue of Microorganisms (GCM) 10K type strain sequencing project: providing services to taxonomists for standard genome sequencing and annotation.</title>
        <authorList>
            <consortium name="The Broad Institute Genomics Platform"/>
            <consortium name="The Broad Institute Genome Sequencing Center for Infectious Disease"/>
            <person name="Wu L."/>
            <person name="Ma J."/>
        </authorList>
    </citation>
    <scope>NUCLEOTIDE SEQUENCE [LARGE SCALE GENOMIC DNA]</scope>
    <source>
        <strain evidence="2 3">IBRC-M 10256</strain>
    </source>
</reference>
<dbReference type="Pfam" id="PF12679">
    <property type="entry name" value="ABC2_membrane_2"/>
    <property type="match status" value="1"/>
</dbReference>
<dbReference type="AlphaFoldDB" id="A0ABD5NQK3"/>
<keyword evidence="1" id="KW-0812">Transmembrane</keyword>
<keyword evidence="3" id="KW-1185">Reference proteome</keyword>
<feature type="transmembrane region" description="Helical" evidence="1">
    <location>
        <begin position="69"/>
        <end position="89"/>
    </location>
</feature>
<dbReference type="GO" id="GO:0005886">
    <property type="term" value="C:plasma membrane"/>
    <property type="evidence" value="ECO:0007669"/>
    <property type="project" value="UniProtKB-SubCell"/>
</dbReference>
<accession>A0ABD5NQK3</accession>
<feature type="transmembrane region" description="Helical" evidence="1">
    <location>
        <begin position="120"/>
        <end position="140"/>
    </location>
</feature>
<protein>
    <submittedName>
        <fullName evidence="2">ABC transporter permease subunit</fullName>
    </submittedName>
</protein>
<dbReference type="EMBL" id="JBHSAQ010000011">
    <property type="protein sequence ID" value="MFC3959281.1"/>
    <property type="molecule type" value="Genomic_DNA"/>
</dbReference>
<dbReference type="Proteomes" id="UP001595846">
    <property type="component" value="Unassembled WGS sequence"/>
</dbReference>
<sequence length="283" mass="28232">MAGPESDTPHGRSAPGSLGRVGRLVGRELRTVGRTRGYLVLAGALAAVLLGIGLTGSASAGYVPTAVDLLTPLELLVPIVAVAFGYRAIVADEGRGELDVLATYPVGAGEHVVGVYVGRAVCLLVAIGVPLGLVGGLVAVRREAPAEIYATQLGADSPILFARFVALTVAFALVVLAVALAVSALASGTRGALAFAIVALVVLLVGLDLALVVGLAEGILPGSALVDALALSPLSAYRGLVFETVVNTVAGTGPRAASPLASLVGLAAWLVGSLAVAAWAVRR</sequence>
<evidence type="ECO:0000256" key="1">
    <source>
        <dbReference type="SAM" id="Phobius"/>
    </source>
</evidence>